<organism evidence="1 2">
    <name type="scientific">Hygrophoropsis aurantiaca</name>
    <dbReference type="NCBI Taxonomy" id="72124"/>
    <lineage>
        <taxon>Eukaryota</taxon>
        <taxon>Fungi</taxon>
        <taxon>Dikarya</taxon>
        <taxon>Basidiomycota</taxon>
        <taxon>Agaricomycotina</taxon>
        <taxon>Agaricomycetes</taxon>
        <taxon>Agaricomycetidae</taxon>
        <taxon>Boletales</taxon>
        <taxon>Coniophorineae</taxon>
        <taxon>Hygrophoropsidaceae</taxon>
        <taxon>Hygrophoropsis</taxon>
    </lineage>
</organism>
<dbReference type="Proteomes" id="UP000790377">
    <property type="component" value="Unassembled WGS sequence"/>
</dbReference>
<evidence type="ECO:0000313" key="2">
    <source>
        <dbReference type="Proteomes" id="UP000790377"/>
    </source>
</evidence>
<evidence type="ECO:0000313" key="1">
    <source>
        <dbReference type="EMBL" id="KAH7903462.1"/>
    </source>
</evidence>
<accession>A0ACB7ZRI5</accession>
<protein>
    <submittedName>
        <fullName evidence="1">Uncharacterized protein</fullName>
    </submittedName>
</protein>
<gene>
    <name evidence="1" type="ORF">BJ138DRAFT_1074085</name>
</gene>
<proteinExistence type="predicted"/>
<reference evidence="1" key="1">
    <citation type="journal article" date="2021" name="New Phytol.">
        <title>Evolutionary innovations through gain and loss of genes in the ectomycorrhizal Boletales.</title>
        <authorList>
            <person name="Wu G."/>
            <person name="Miyauchi S."/>
            <person name="Morin E."/>
            <person name="Kuo A."/>
            <person name="Drula E."/>
            <person name="Varga T."/>
            <person name="Kohler A."/>
            <person name="Feng B."/>
            <person name="Cao Y."/>
            <person name="Lipzen A."/>
            <person name="Daum C."/>
            <person name="Hundley H."/>
            <person name="Pangilinan J."/>
            <person name="Johnson J."/>
            <person name="Barry K."/>
            <person name="LaButti K."/>
            <person name="Ng V."/>
            <person name="Ahrendt S."/>
            <person name="Min B."/>
            <person name="Choi I.G."/>
            <person name="Park H."/>
            <person name="Plett J.M."/>
            <person name="Magnuson J."/>
            <person name="Spatafora J.W."/>
            <person name="Nagy L.G."/>
            <person name="Henrissat B."/>
            <person name="Grigoriev I.V."/>
            <person name="Yang Z.L."/>
            <person name="Xu J."/>
            <person name="Martin F.M."/>
        </authorList>
    </citation>
    <scope>NUCLEOTIDE SEQUENCE</scope>
    <source>
        <strain evidence="1">ATCC 28755</strain>
    </source>
</reference>
<comment type="caution">
    <text evidence="1">The sequence shown here is derived from an EMBL/GenBank/DDBJ whole genome shotgun (WGS) entry which is preliminary data.</text>
</comment>
<keyword evidence="2" id="KW-1185">Reference proteome</keyword>
<sequence>MHRGLLIHDIQLLIFSQILDRPTLSALARTCHALGETALDVLWSDLDCFPRLIQCLPKDLWKSEQRHPGYIKLTLCRPMSTSDWVIFQKYSRRVRSVRGPGPKRYKPKRHIWIDVAHLLALCAPSAPIPLLPNLASLEWGVYSDTHLSALHRLAPSSLTSLSLSFTSDNARLSEFFNLDSPIQFPFSQVFPSLKVLVADIAYDFFPPSLLQGLQPSINRLQSLVAINWNVLQSETIMSLSQLPRLKKATFDIPSNFSGYLITLPSRSPRELAFSKVRTLSIGYDDPAAVLSFLNHFIFELDTLHVSCRSSNACPIPDVLASLSPSLHSIRSFEITEVDHDDTVEHWAGGLPLTKHMLGPLLHSKELQELSITIQCSIILNDADLLEMADAWPNITTLRFDGHPEPISQVTPYALVALLDRCPKLETLTIQVDFSAIDHADFDPSSFVDLVGSHHTRNRRDLRHLHFGSYIIACPDAIAKFLACFTPDQADLWMQWGQQSGVKWDATMDILRAIRST</sequence>
<dbReference type="EMBL" id="MU268955">
    <property type="protein sequence ID" value="KAH7903462.1"/>
    <property type="molecule type" value="Genomic_DNA"/>
</dbReference>
<name>A0ACB7ZRI5_9AGAM</name>